<dbReference type="Proteomes" id="UP000814140">
    <property type="component" value="Unassembled WGS sequence"/>
</dbReference>
<proteinExistence type="predicted"/>
<organism evidence="1 2">
    <name type="scientific">Artomyces pyxidatus</name>
    <dbReference type="NCBI Taxonomy" id="48021"/>
    <lineage>
        <taxon>Eukaryota</taxon>
        <taxon>Fungi</taxon>
        <taxon>Dikarya</taxon>
        <taxon>Basidiomycota</taxon>
        <taxon>Agaricomycotina</taxon>
        <taxon>Agaricomycetes</taxon>
        <taxon>Russulales</taxon>
        <taxon>Auriscalpiaceae</taxon>
        <taxon>Artomyces</taxon>
    </lineage>
</organism>
<name>A0ACB8T5R6_9AGAM</name>
<evidence type="ECO:0000313" key="1">
    <source>
        <dbReference type="EMBL" id="KAI0063255.1"/>
    </source>
</evidence>
<protein>
    <submittedName>
        <fullName evidence="1">Aflatoxin B1-aldehyde reductase</fullName>
    </submittedName>
</protein>
<evidence type="ECO:0000313" key="2">
    <source>
        <dbReference type="Proteomes" id="UP000814140"/>
    </source>
</evidence>
<dbReference type="EMBL" id="MU277204">
    <property type="protein sequence ID" value="KAI0063255.1"/>
    <property type="molecule type" value="Genomic_DNA"/>
</dbReference>
<keyword evidence="2" id="KW-1185">Reference proteome</keyword>
<sequence length="324" mass="35566">MASDSDARVPAVFGTATFGTAGLLVKTNTPAAAQEFIDILVKYGHSSIDTAHIYGQGTAEVLLSQLDLKGARVDTKIFPREPGYFAPKKFKELVQESVESLNGVKIRTLYLHAPDGTVPIDDTLSAVDELHKQGAFESFGISNYHSWEVSEIAAICRLKGYVPPTVYQGFYNCLDRGNEDELFPCLRKHNIRFAAYSPLAGGFLTNKHLADPTGQTLAANARFNPANAFSAMYTSRYGHTLTVLRELKALGDAHGLELNEIAVRWLVHHSRLRPSDVGVIYGASRPEQLEKSLDSHAKGPLPEEIVAFLEDAWLRVKVRPKASS</sequence>
<accession>A0ACB8T5R6</accession>
<reference evidence="1" key="1">
    <citation type="submission" date="2021-03" db="EMBL/GenBank/DDBJ databases">
        <authorList>
            <consortium name="DOE Joint Genome Institute"/>
            <person name="Ahrendt S."/>
            <person name="Looney B.P."/>
            <person name="Miyauchi S."/>
            <person name="Morin E."/>
            <person name="Drula E."/>
            <person name="Courty P.E."/>
            <person name="Chicoki N."/>
            <person name="Fauchery L."/>
            <person name="Kohler A."/>
            <person name="Kuo A."/>
            <person name="Labutti K."/>
            <person name="Pangilinan J."/>
            <person name="Lipzen A."/>
            <person name="Riley R."/>
            <person name="Andreopoulos W."/>
            <person name="He G."/>
            <person name="Johnson J."/>
            <person name="Barry K.W."/>
            <person name="Grigoriev I.V."/>
            <person name="Nagy L."/>
            <person name="Hibbett D."/>
            <person name="Henrissat B."/>
            <person name="Matheny P.B."/>
            <person name="Labbe J."/>
            <person name="Martin F."/>
        </authorList>
    </citation>
    <scope>NUCLEOTIDE SEQUENCE</scope>
    <source>
        <strain evidence="1">HHB10654</strain>
    </source>
</reference>
<reference evidence="1" key="2">
    <citation type="journal article" date="2022" name="New Phytol.">
        <title>Evolutionary transition to the ectomycorrhizal habit in the genomes of a hyperdiverse lineage of mushroom-forming fungi.</title>
        <authorList>
            <person name="Looney B."/>
            <person name="Miyauchi S."/>
            <person name="Morin E."/>
            <person name="Drula E."/>
            <person name="Courty P.E."/>
            <person name="Kohler A."/>
            <person name="Kuo A."/>
            <person name="LaButti K."/>
            <person name="Pangilinan J."/>
            <person name="Lipzen A."/>
            <person name="Riley R."/>
            <person name="Andreopoulos W."/>
            <person name="He G."/>
            <person name="Johnson J."/>
            <person name="Nolan M."/>
            <person name="Tritt A."/>
            <person name="Barry K.W."/>
            <person name="Grigoriev I.V."/>
            <person name="Nagy L.G."/>
            <person name="Hibbett D."/>
            <person name="Henrissat B."/>
            <person name="Matheny P.B."/>
            <person name="Labbe J."/>
            <person name="Martin F.M."/>
        </authorList>
    </citation>
    <scope>NUCLEOTIDE SEQUENCE</scope>
    <source>
        <strain evidence="1">HHB10654</strain>
    </source>
</reference>
<gene>
    <name evidence="1" type="ORF">BV25DRAFT_1991030</name>
</gene>
<comment type="caution">
    <text evidence="1">The sequence shown here is derived from an EMBL/GenBank/DDBJ whole genome shotgun (WGS) entry which is preliminary data.</text>
</comment>